<name>A0ABR5EK12_LACLC</name>
<dbReference type="InterPro" id="IPR012865">
    <property type="entry name" value="DUF1642"/>
</dbReference>
<dbReference type="Pfam" id="PF07852">
    <property type="entry name" value="DUF1642"/>
    <property type="match status" value="1"/>
</dbReference>
<proteinExistence type="predicted"/>
<protein>
    <submittedName>
        <fullName evidence="2">Prophage</fullName>
    </submittedName>
</protein>
<keyword evidence="3" id="KW-1185">Reference proteome</keyword>
<sequence length="210" mass="24078">MDKTFKQKLEILPIKIIQHPVGNTKYYAAVHVKSLIAQADKEFQELKEQHRNQAESILLMLDEIKSLKSQLQQQALPVVPEDVDKAIKYLKKHNNSTLSDLDDILTAKGFGWLDDFQFIDRRFGVGGLNNKLFILSHLAVTGYTVEKPQLFYLKNKIKLEDVGSDLIGYLNLFLTNDGYLTSNINHAKKFTQSEIDSMQTESYEQIEVTE</sequence>
<evidence type="ECO:0000256" key="1">
    <source>
        <dbReference type="SAM" id="Coils"/>
    </source>
</evidence>
<accession>A0ABR5EK12</accession>
<dbReference type="EMBL" id="LAVW01000006">
    <property type="protein sequence ID" value="KKW74914.1"/>
    <property type="molecule type" value="Genomic_DNA"/>
</dbReference>
<dbReference type="Proteomes" id="UP000034513">
    <property type="component" value="Unassembled WGS sequence"/>
</dbReference>
<feature type="coiled-coil region" evidence="1">
    <location>
        <begin position="29"/>
        <end position="56"/>
    </location>
</feature>
<gene>
    <name evidence="2" type="ORF">VN93_0119</name>
</gene>
<comment type="caution">
    <text evidence="2">The sequence shown here is derived from an EMBL/GenBank/DDBJ whole genome shotgun (WGS) entry which is preliminary data.</text>
</comment>
<reference evidence="2 3" key="1">
    <citation type="submission" date="2015-04" db="EMBL/GenBank/DDBJ databases">
        <title>Evaluation of non-dairy Lactococcus lactis with potential dairy applications reveals extensive phenotype-genotype disparity.</title>
        <authorList>
            <person name="Cavanagh D."/>
            <person name="Casey A."/>
            <person name="Altermann E."/>
            <person name="Cotter P."/>
            <person name="Fitzgerald G.F."/>
            <person name="McAuliffe O."/>
        </authorList>
    </citation>
    <scope>NUCLEOTIDE SEQUENCE [LARGE SCALE GENOMIC DNA]</scope>
    <source>
        <strain evidence="2 3">DPC6856</strain>
    </source>
</reference>
<keyword evidence="1" id="KW-0175">Coiled coil</keyword>
<organism evidence="2 3">
    <name type="scientific">Lactococcus lactis subsp. cremoris</name>
    <name type="common">Streptococcus cremoris</name>
    <dbReference type="NCBI Taxonomy" id="1359"/>
    <lineage>
        <taxon>Bacteria</taxon>
        <taxon>Bacillati</taxon>
        <taxon>Bacillota</taxon>
        <taxon>Bacilli</taxon>
        <taxon>Lactobacillales</taxon>
        <taxon>Streptococcaceae</taxon>
        <taxon>Lactococcus</taxon>
    </lineage>
</organism>
<evidence type="ECO:0000313" key="2">
    <source>
        <dbReference type="EMBL" id="KKW74914.1"/>
    </source>
</evidence>
<evidence type="ECO:0000313" key="3">
    <source>
        <dbReference type="Proteomes" id="UP000034513"/>
    </source>
</evidence>
<dbReference type="RefSeq" id="WP_046780938.1">
    <property type="nucleotide sequence ID" value="NZ_LAVW01000006.1"/>
</dbReference>